<dbReference type="SMART" id="SM00849">
    <property type="entry name" value="Lactamase_B"/>
    <property type="match status" value="1"/>
</dbReference>
<organism evidence="4 5">
    <name type="scientific">Streptomyces cuspidosporus</name>
    <dbReference type="NCBI Taxonomy" id="66882"/>
    <lineage>
        <taxon>Bacteria</taxon>
        <taxon>Bacillati</taxon>
        <taxon>Actinomycetota</taxon>
        <taxon>Actinomycetes</taxon>
        <taxon>Kitasatosporales</taxon>
        <taxon>Streptomycetaceae</taxon>
        <taxon>Streptomyces</taxon>
    </lineage>
</organism>
<evidence type="ECO:0000259" key="3">
    <source>
        <dbReference type="SMART" id="SM00849"/>
    </source>
</evidence>
<dbReference type="InterPro" id="IPR036866">
    <property type="entry name" value="RibonucZ/Hydroxyglut_hydro"/>
</dbReference>
<dbReference type="InterPro" id="IPR001279">
    <property type="entry name" value="Metallo-B-lactamas"/>
</dbReference>
<dbReference type="PANTHER" id="PTHR43546:SF9">
    <property type="entry name" value="L-ASCORBATE-6-PHOSPHATE LACTONASE ULAG-RELATED"/>
    <property type="match status" value="1"/>
</dbReference>
<dbReference type="SUPFAM" id="SSF56281">
    <property type="entry name" value="Metallo-hydrolase/oxidoreductase"/>
    <property type="match status" value="1"/>
</dbReference>
<proteinExistence type="predicted"/>
<sequence length="306" mass="33733">MPDTSRTGSRIRPTVRPVPGTPVTGTFPAPEEARPDEVTLWWLGQAGFALRHRDRLILIDPYLSDTLAEKYRGKLFPHRRMHPAPVAPEAIRGVTAVLCTHGHTDHMDPGTIRALLPHNDPRFIVPRAERARALERGVPATRLTGTNAGERVELDGDITVEPVPAAHEHLEHDANGDHRFLGYVLTIGGLRVYHSGDCVPYEGQPELLRALGADLALLPVNGRDAYRTDNGVPGNFTVREAAELCEAAGIPHLLCHHFGLFDFNTVDPDHAREELRRRATAPSWTVPRVGHAYVLTPGDTTAKEIR</sequence>
<dbReference type="Proteomes" id="UP001500253">
    <property type="component" value="Unassembled WGS sequence"/>
</dbReference>
<dbReference type="Gene3D" id="3.60.15.10">
    <property type="entry name" value="Ribonuclease Z/Hydroxyacylglutathione hydrolase-like"/>
    <property type="match status" value="1"/>
</dbReference>
<comment type="caution">
    <text evidence="4">The sequence shown here is derived from an EMBL/GenBank/DDBJ whole genome shotgun (WGS) entry which is preliminary data.</text>
</comment>
<evidence type="ECO:0000256" key="2">
    <source>
        <dbReference type="SAM" id="MobiDB-lite"/>
    </source>
</evidence>
<dbReference type="InterPro" id="IPR050114">
    <property type="entry name" value="UPF0173_UPF0282_UlaG_hydrolase"/>
</dbReference>
<feature type="domain" description="Metallo-beta-lactamase" evidence="3">
    <location>
        <begin position="44"/>
        <end position="235"/>
    </location>
</feature>
<dbReference type="EMBL" id="BAAASD010000063">
    <property type="protein sequence ID" value="GAA2372915.1"/>
    <property type="molecule type" value="Genomic_DNA"/>
</dbReference>
<reference evidence="5" key="1">
    <citation type="journal article" date="2019" name="Int. J. Syst. Evol. Microbiol.">
        <title>The Global Catalogue of Microorganisms (GCM) 10K type strain sequencing project: providing services to taxonomists for standard genome sequencing and annotation.</title>
        <authorList>
            <consortium name="The Broad Institute Genomics Platform"/>
            <consortium name="The Broad Institute Genome Sequencing Center for Infectious Disease"/>
            <person name="Wu L."/>
            <person name="Ma J."/>
        </authorList>
    </citation>
    <scope>NUCLEOTIDE SEQUENCE [LARGE SCALE GENOMIC DNA]</scope>
    <source>
        <strain evidence="5">JCM 4316</strain>
    </source>
</reference>
<accession>A0ABP5UCW7</accession>
<keyword evidence="1" id="KW-0378">Hydrolase</keyword>
<keyword evidence="5" id="KW-1185">Reference proteome</keyword>
<gene>
    <name evidence="4" type="ORF">GCM10010246_79530</name>
</gene>
<evidence type="ECO:0000313" key="4">
    <source>
        <dbReference type="EMBL" id="GAA2372915.1"/>
    </source>
</evidence>
<evidence type="ECO:0000256" key="1">
    <source>
        <dbReference type="ARBA" id="ARBA00022801"/>
    </source>
</evidence>
<dbReference type="RefSeq" id="WP_346179112.1">
    <property type="nucleotide sequence ID" value="NZ_BAAASD010000063.1"/>
</dbReference>
<feature type="compositionally biased region" description="Low complexity" evidence="2">
    <location>
        <begin position="12"/>
        <end position="26"/>
    </location>
</feature>
<name>A0ABP5UCW7_9ACTN</name>
<dbReference type="PANTHER" id="PTHR43546">
    <property type="entry name" value="UPF0173 METAL-DEPENDENT HYDROLASE MJ1163-RELATED"/>
    <property type="match status" value="1"/>
</dbReference>
<evidence type="ECO:0000313" key="5">
    <source>
        <dbReference type="Proteomes" id="UP001500253"/>
    </source>
</evidence>
<feature type="region of interest" description="Disordered" evidence="2">
    <location>
        <begin position="1"/>
        <end position="31"/>
    </location>
</feature>
<dbReference type="Pfam" id="PF12706">
    <property type="entry name" value="Lactamase_B_2"/>
    <property type="match status" value="1"/>
</dbReference>
<protein>
    <submittedName>
        <fullName evidence="4">MBL fold metallo-hydrolase</fullName>
    </submittedName>
</protein>